<organism evidence="2">
    <name type="scientific">marine metagenome</name>
    <dbReference type="NCBI Taxonomy" id="408172"/>
    <lineage>
        <taxon>unclassified sequences</taxon>
        <taxon>metagenomes</taxon>
        <taxon>ecological metagenomes</taxon>
    </lineage>
</organism>
<feature type="compositionally biased region" description="Polar residues" evidence="1">
    <location>
        <begin position="1"/>
        <end position="12"/>
    </location>
</feature>
<evidence type="ECO:0000313" key="2">
    <source>
        <dbReference type="EMBL" id="SVE59001.1"/>
    </source>
</evidence>
<sequence>VKEVSLNASRQAQGPAKMAQAQSQQSASVDMVAPTDAMEANLTRSPDFTRVEADVETRFDQIKDRLREDVQADEYPPAEAIDQFAKLIASEIEQG</sequence>
<accession>A0A383EQG6</accession>
<feature type="region of interest" description="Disordered" evidence="1">
    <location>
        <begin position="1"/>
        <end position="31"/>
    </location>
</feature>
<dbReference type="AlphaFoldDB" id="A0A383EQG6"/>
<dbReference type="EMBL" id="UINC01227911">
    <property type="protein sequence ID" value="SVE59001.1"/>
    <property type="molecule type" value="Genomic_DNA"/>
</dbReference>
<reference evidence="2" key="1">
    <citation type="submission" date="2018-05" db="EMBL/GenBank/DDBJ databases">
        <authorList>
            <person name="Lanie J.A."/>
            <person name="Ng W.-L."/>
            <person name="Kazmierczak K.M."/>
            <person name="Andrzejewski T.M."/>
            <person name="Davidsen T.M."/>
            <person name="Wayne K.J."/>
            <person name="Tettelin H."/>
            <person name="Glass J.I."/>
            <person name="Rusch D."/>
            <person name="Podicherti R."/>
            <person name="Tsui H.-C.T."/>
            <person name="Winkler M.E."/>
        </authorList>
    </citation>
    <scope>NUCLEOTIDE SEQUENCE</scope>
</reference>
<gene>
    <name evidence="2" type="ORF">METZ01_LOCUS511855</name>
</gene>
<protein>
    <submittedName>
        <fullName evidence="2">Uncharacterized protein</fullName>
    </submittedName>
</protein>
<evidence type="ECO:0000256" key="1">
    <source>
        <dbReference type="SAM" id="MobiDB-lite"/>
    </source>
</evidence>
<name>A0A383EQG6_9ZZZZ</name>
<feature type="compositionally biased region" description="Low complexity" evidence="1">
    <location>
        <begin position="19"/>
        <end position="28"/>
    </location>
</feature>
<proteinExistence type="predicted"/>
<feature type="non-terminal residue" evidence="2">
    <location>
        <position position="1"/>
    </location>
</feature>